<sequence>MYDNEILKWSNKMSSSVAVYLILAKHIEYMVLNASPLKQAKRGRDTKIPQSGGSPEKVSDEAVHKELDDRMERAATTASSLEAEQDSGNINRTQSMETLNEPSP</sequence>
<feature type="region of interest" description="Disordered" evidence="1">
    <location>
        <begin position="35"/>
        <end position="104"/>
    </location>
</feature>
<proteinExistence type="predicted"/>
<dbReference type="Proteomes" id="UP001151760">
    <property type="component" value="Unassembled WGS sequence"/>
</dbReference>
<name>A0ABQ5HS30_9ASTR</name>
<reference evidence="2" key="1">
    <citation type="journal article" date="2022" name="Int. J. Mol. Sci.">
        <title>Draft Genome of Tanacetum Coccineum: Genomic Comparison of Closely Related Tanacetum-Family Plants.</title>
        <authorList>
            <person name="Yamashiro T."/>
            <person name="Shiraishi A."/>
            <person name="Nakayama K."/>
            <person name="Satake H."/>
        </authorList>
    </citation>
    <scope>NUCLEOTIDE SEQUENCE</scope>
</reference>
<protein>
    <submittedName>
        <fullName evidence="2">Uncharacterized protein</fullName>
    </submittedName>
</protein>
<accession>A0ABQ5HS30</accession>
<gene>
    <name evidence="2" type="ORF">Tco_1079054</name>
</gene>
<evidence type="ECO:0000313" key="2">
    <source>
        <dbReference type="EMBL" id="GJT90209.1"/>
    </source>
</evidence>
<dbReference type="EMBL" id="BQNB010019901">
    <property type="protein sequence ID" value="GJT90209.1"/>
    <property type="molecule type" value="Genomic_DNA"/>
</dbReference>
<evidence type="ECO:0000313" key="3">
    <source>
        <dbReference type="Proteomes" id="UP001151760"/>
    </source>
</evidence>
<keyword evidence="3" id="KW-1185">Reference proteome</keyword>
<feature type="compositionally biased region" description="Polar residues" evidence="1">
    <location>
        <begin position="76"/>
        <end position="104"/>
    </location>
</feature>
<feature type="compositionally biased region" description="Basic and acidic residues" evidence="1">
    <location>
        <begin position="57"/>
        <end position="73"/>
    </location>
</feature>
<reference evidence="2" key="2">
    <citation type="submission" date="2022-01" db="EMBL/GenBank/DDBJ databases">
        <authorList>
            <person name="Yamashiro T."/>
            <person name="Shiraishi A."/>
            <person name="Satake H."/>
            <person name="Nakayama K."/>
        </authorList>
    </citation>
    <scope>NUCLEOTIDE SEQUENCE</scope>
</reference>
<organism evidence="2 3">
    <name type="scientific">Tanacetum coccineum</name>
    <dbReference type="NCBI Taxonomy" id="301880"/>
    <lineage>
        <taxon>Eukaryota</taxon>
        <taxon>Viridiplantae</taxon>
        <taxon>Streptophyta</taxon>
        <taxon>Embryophyta</taxon>
        <taxon>Tracheophyta</taxon>
        <taxon>Spermatophyta</taxon>
        <taxon>Magnoliopsida</taxon>
        <taxon>eudicotyledons</taxon>
        <taxon>Gunneridae</taxon>
        <taxon>Pentapetalae</taxon>
        <taxon>asterids</taxon>
        <taxon>campanulids</taxon>
        <taxon>Asterales</taxon>
        <taxon>Asteraceae</taxon>
        <taxon>Asteroideae</taxon>
        <taxon>Anthemideae</taxon>
        <taxon>Anthemidinae</taxon>
        <taxon>Tanacetum</taxon>
    </lineage>
</organism>
<comment type="caution">
    <text evidence="2">The sequence shown here is derived from an EMBL/GenBank/DDBJ whole genome shotgun (WGS) entry which is preliminary data.</text>
</comment>
<evidence type="ECO:0000256" key="1">
    <source>
        <dbReference type="SAM" id="MobiDB-lite"/>
    </source>
</evidence>